<dbReference type="Gene3D" id="3.30.360.10">
    <property type="entry name" value="Dihydrodipicolinate Reductase, domain 2"/>
    <property type="match status" value="1"/>
</dbReference>
<dbReference type="CDD" id="cd18126">
    <property type="entry name" value="GAPDH_I_C"/>
    <property type="match status" value="1"/>
</dbReference>
<dbReference type="EMBL" id="NBWU01000005">
    <property type="protein sequence ID" value="PCE63462.1"/>
    <property type="molecule type" value="Genomic_DNA"/>
</dbReference>
<keyword evidence="11" id="KW-1185">Reference proteome</keyword>
<feature type="site" description="Activates thiol group during catalysis" evidence="7">
    <location>
        <position position="180"/>
    </location>
</feature>
<comment type="caution">
    <text evidence="10">The sequence shown here is derived from an EMBL/GenBank/DDBJ whole genome shotgun (WGS) entry which is preliminary data.</text>
</comment>
<dbReference type="Pfam" id="PF02800">
    <property type="entry name" value="Gp_dh_C"/>
    <property type="match status" value="1"/>
</dbReference>
<feature type="binding site" evidence="6">
    <location>
        <begin position="13"/>
        <end position="14"/>
    </location>
    <ligand>
        <name>NAD(+)</name>
        <dbReference type="ChEBI" id="CHEBI:57540"/>
    </ligand>
</feature>
<sequence length="336" mass="37023">MNRIRIGINGFGRIGRTFFKLAHDHPRIEVVAINDLADASTLAHLLKYDSIHGPFNANIKGGENGIEVNGKLTPLGNHQDPADILWHEWNVDMVVECTGKFKTKPELEPHLKPGVKKVILSVPPVQDDIKMVVLGVNEHILGPEDRIVSNASCTTNNAAPMIQVIQDLCGIEQAYITTIHSYTSDQNLHDQPHRDLRRARAASQSIIPTTTGAAKALTRIFPELSDVIGGCGIRVPVPNGSLTDITFNVARETTIAEINAVFKEKSESSLKNILFYTEDPIVSIDINNSSYSCTFDSLMTSVIGKMVKIVGWYDNEAGYSHRLLDLIDYLGRTSTQ</sequence>
<dbReference type="InterPro" id="IPR020829">
    <property type="entry name" value="GlycerAld_3-P_DH_cat"/>
</dbReference>
<comment type="similarity">
    <text evidence="1 8">Belongs to the glyceraldehyde-3-phosphate dehydrogenase family.</text>
</comment>
<dbReference type="Gene3D" id="3.40.50.720">
    <property type="entry name" value="NAD(P)-binding Rossmann-like Domain"/>
    <property type="match status" value="1"/>
</dbReference>
<feature type="binding site" evidence="5">
    <location>
        <position position="234"/>
    </location>
    <ligand>
        <name>D-glyceraldehyde 3-phosphate</name>
        <dbReference type="ChEBI" id="CHEBI:59776"/>
    </ligand>
</feature>
<comment type="subunit">
    <text evidence="2">Homotetramer.</text>
</comment>
<dbReference type="GO" id="GO:0050661">
    <property type="term" value="F:NADP binding"/>
    <property type="evidence" value="ECO:0007669"/>
    <property type="project" value="InterPro"/>
</dbReference>
<accession>A0A2A4G6U6</accession>
<keyword evidence="6" id="KW-0547">Nucleotide-binding</keyword>
<keyword evidence="3" id="KW-0560">Oxidoreductase</keyword>
<dbReference type="SUPFAM" id="SSF55347">
    <property type="entry name" value="Glyceraldehyde-3-phosphate dehydrogenase-like, C-terminal domain"/>
    <property type="match status" value="1"/>
</dbReference>
<organism evidence="10 11">
    <name type="scientific">Sediminicola luteus</name>
    <dbReference type="NCBI Taxonomy" id="319238"/>
    <lineage>
        <taxon>Bacteria</taxon>
        <taxon>Pseudomonadati</taxon>
        <taxon>Bacteroidota</taxon>
        <taxon>Flavobacteriia</taxon>
        <taxon>Flavobacteriales</taxon>
        <taxon>Flavobacteriaceae</taxon>
        <taxon>Sediminicola</taxon>
    </lineage>
</organism>
<evidence type="ECO:0000313" key="10">
    <source>
        <dbReference type="EMBL" id="PCE63462.1"/>
    </source>
</evidence>
<dbReference type="GO" id="GO:0016620">
    <property type="term" value="F:oxidoreductase activity, acting on the aldehyde or oxo group of donors, NAD or NADP as acceptor"/>
    <property type="evidence" value="ECO:0007669"/>
    <property type="project" value="InterPro"/>
</dbReference>
<feature type="binding site" evidence="6">
    <location>
        <position position="315"/>
    </location>
    <ligand>
        <name>NAD(+)</name>
        <dbReference type="ChEBI" id="CHEBI:57540"/>
    </ligand>
</feature>
<evidence type="ECO:0000256" key="7">
    <source>
        <dbReference type="PIRSR" id="PIRSR000149-4"/>
    </source>
</evidence>
<evidence type="ECO:0000256" key="3">
    <source>
        <dbReference type="ARBA" id="ARBA00023002"/>
    </source>
</evidence>
<feature type="binding site" evidence="6">
    <location>
        <position position="121"/>
    </location>
    <ligand>
        <name>NAD(+)</name>
        <dbReference type="ChEBI" id="CHEBI:57540"/>
    </ligand>
</feature>
<dbReference type="FunFam" id="3.30.360.10:FF:000002">
    <property type="entry name" value="Glyceraldehyde-3-phosphate dehydrogenase"/>
    <property type="match status" value="1"/>
</dbReference>
<dbReference type="PRINTS" id="PR00078">
    <property type="entry name" value="G3PDHDRGNASE"/>
</dbReference>
<dbReference type="GO" id="GO:0006006">
    <property type="term" value="P:glucose metabolic process"/>
    <property type="evidence" value="ECO:0007669"/>
    <property type="project" value="InterPro"/>
</dbReference>
<evidence type="ECO:0000256" key="8">
    <source>
        <dbReference type="RuleBase" id="RU000397"/>
    </source>
</evidence>
<gene>
    <name evidence="10" type="ORF">B7P33_14715</name>
</gene>
<dbReference type="PANTHER" id="PTHR43148">
    <property type="entry name" value="GLYCERALDEHYDE-3-PHOSPHATE DEHYDROGENASE 2"/>
    <property type="match status" value="1"/>
</dbReference>
<dbReference type="AlphaFoldDB" id="A0A2A4G6U6"/>
<feature type="binding site" evidence="6">
    <location>
        <position position="35"/>
    </location>
    <ligand>
        <name>NAD(+)</name>
        <dbReference type="ChEBI" id="CHEBI:57540"/>
    </ligand>
</feature>
<evidence type="ECO:0000259" key="9">
    <source>
        <dbReference type="SMART" id="SM00846"/>
    </source>
</evidence>
<dbReference type="InterPro" id="IPR036291">
    <property type="entry name" value="NAD(P)-bd_dom_sf"/>
</dbReference>
<dbReference type="SMART" id="SM00846">
    <property type="entry name" value="Gp_dh_N"/>
    <property type="match status" value="1"/>
</dbReference>
<dbReference type="CDD" id="cd05214">
    <property type="entry name" value="GAPDH_I_N"/>
    <property type="match status" value="1"/>
</dbReference>
<dbReference type="InterPro" id="IPR020828">
    <property type="entry name" value="GlycerAld_3-P_DH_NAD(P)-bd"/>
</dbReference>
<dbReference type="Proteomes" id="UP000219559">
    <property type="component" value="Unassembled WGS sequence"/>
</dbReference>
<keyword evidence="6" id="KW-0520">NAD</keyword>
<dbReference type="Pfam" id="PF00044">
    <property type="entry name" value="Gp_dh_N"/>
    <property type="match status" value="1"/>
</dbReference>
<evidence type="ECO:0000313" key="11">
    <source>
        <dbReference type="Proteomes" id="UP000219559"/>
    </source>
</evidence>
<evidence type="ECO:0000256" key="5">
    <source>
        <dbReference type="PIRSR" id="PIRSR000149-2"/>
    </source>
</evidence>
<dbReference type="InterPro" id="IPR006424">
    <property type="entry name" value="Glyceraldehyde-3-P_DH_1"/>
</dbReference>
<dbReference type="NCBIfam" id="TIGR01534">
    <property type="entry name" value="GAPDH-I"/>
    <property type="match status" value="1"/>
</dbReference>
<reference evidence="10 11" key="1">
    <citation type="submission" date="2017-04" db="EMBL/GenBank/DDBJ databases">
        <title>A new member of the family Flavobacteriaceae isolated from ascidians.</title>
        <authorList>
            <person name="Chen L."/>
        </authorList>
    </citation>
    <scope>NUCLEOTIDE SEQUENCE [LARGE SCALE GENOMIC DNA]</scope>
    <source>
        <strain evidence="10 11">HQA918</strain>
    </source>
</reference>
<proteinExistence type="inferred from homology"/>
<feature type="binding site" evidence="5">
    <location>
        <position position="183"/>
    </location>
    <ligand>
        <name>D-glyceraldehyde 3-phosphate</name>
        <dbReference type="ChEBI" id="CHEBI:59776"/>
    </ligand>
</feature>
<dbReference type="RefSeq" id="WP_097443414.1">
    <property type="nucleotide sequence ID" value="NZ_NBWU01000005.1"/>
</dbReference>
<feature type="binding site" evidence="5">
    <location>
        <begin position="211"/>
        <end position="212"/>
    </location>
    <ligand>
        <name>D-glyceraldehyde 3-phosphate</name>
        <dbReference type="ChEBI" id="CHEBI:59776"/>
    </ligand>
</feature>
<dbReference type="SUPFAM" id="SSF51735">
    <property type="entry name" value="NAD(P)-binding Rossmann-fold domains"/>
    <property type="match status" value="1"/>
</dbReference>
<feature type="domain" description="Glyceraldehyde 3-phosphate dehydrogenase NAD(P) binding" evidence="9">
    <location>
        <begin position="4"/>
        <end position="153"/>
    </location>
</feature>
<evidence type="ECO:0000256" key="2">
    <source>
        <dbReference type="ARBA" id="ARBA00011881"/>
    </source>
</evidence>
<feature type="active site" description="Nucleophile" evidence="4">
    <location>
        <position position="153"/>
    </location>
</feature>
<name>A0A2A4G6U6_9FLAO</name>
<protein>
    <submittedName>
        <fullName evidence="10">Type I glyceraldehyde-3-phosphate dehydrogenase</fullName>
    </submittedName>
</protein>
<evidence type="ECO:0000256" key="4">
    <source>
        <dbReference type="PIRSR" id="PIRSR000149-1"/>
    </source>
</evidence>
<dbReference type="GO" id="GO:0051287">
    <property type="term" value="F:NAD binding"/>
    <property type="evidence" value="ECO:0007669"/>
    <property type="project" value="InterPro"/>
</dbReference>
<dbReference type="OrthoDB" id="9803304at2"/>
<dbReference type="FunFam" id="3.40.50.720:FF:000001">
    <property type="entry name" value="Glyceraldehyde-3-phosphate dehydrogenase"/>
    <property type="match status" value="1"/>
</dbReference>
<feature type="binding site" evidence="5">
    <location>
        <begin position="152"/>
        <end position="154"/>
    </location>
    <ligand>
        <name>D-glyceraldehyde 3-phosphate</name>
        <dbReference type="ChEBI" id="CHEBI:59776"/>
    </ligand>
</feature>
<evidence type="ECO:0000256" key="6">
    <source>
        <dbReference type="PIRSR" id="PIRSR000149-3"/>
    </source>
</evidence>
<dbReference type="InterPro" id="IPR020831">
    <property type="entry name" value="GlycerAld/Erythrose_P_DH"/>
</dbReference>
<dbReference type="PIRSF" id="PIRSF000149">
    <property type="entry name" value="GAP_DH"/>
    <property type="match status" value="1"/>
</dbReference>
<evidence type="ECO:0000256" key="1">
    <source>
        <dbReference type="ARBA" id="ARBA00007406"/>
    </source>
</evidence>